<accession>A0A1V4KBF9</accession>
<gene>
    <name evidence="1" type="ORF">AV530_014355</name>
</gene>
<evidence type="ECO:0000313" key="2">
    <source>
        <dbReference type="Proteomes" id="UP000190648"/>
    </source>
</evidence>
<proteinExistence type="predicted"/>
<dbReference type="AlphaFoldDB" id="A0A1V4KBF9"/>
<dbReference type="Proteomes" id="UP000190648">
    <property type="component" value="Unassembled WGS sequence"/>
</dbReference>
<organism evidence="1 2">
    <name type="scientific">Patagioenas fasciata monilis</name>
    <dbReference type="NCBI Taxonomy" id="372326"/>
    <lineage>
        <taxon>Eukaryota</taxon>
        <taxon>Metazoa</taxon>
        <taxon>Chordata</taxon>
        <taxon>Craniata</taxon>
        <taxon>Vertebrata</taxon>
        <taxon>Euteleostomi</taxon>
        <taxon>Archelosauria</taxon>
        <taxon>Archosauria</taxon>
        <taxon>Dinosauria</taxon>
        <taxon>Saurischia</taxon>
        <taxon>Theropoda</taxon>
        <taxon>Coelurosauria</taxon>
        <taxon>Aves</taxon>
        <taxon>Neognathae</taxon>
        <taxon>Neoaves</taxon>
        <taxon>Columbimorphae</taxon>
        <taxon>Columbiformes</taxon>
        <taxon>Columbidae</taxon>
        <taxon>Patagioenas</taxon>
    </lineage>
</organism>
<protein>
    <submittedName>
        <fullName evidence="1">Uncharacterized protein</fullName>
    </submittedName>
</protein>
<sequence length="169" mass="18565">MHVYKNSSSAVISSPWCWGRAGLQGRQLSASHKHGLADRSEAENIYVEKISCCALLHPFCIPPNRLLIVSTSEQATETILPLPPLLHSAPLSPSMLDVSHSVDSPCTGGGQFCMNSAFSDQEWRHKKNYSMSLVAEIIERLIGNNSEVITAVLLFQEILKSNTFHDMGS</sequence>
<keyword evidence="2" id="KW-1185">Reference proteome</keyword>
<comment type="caution">
    <text evidence="1">The sequence shown here is derived from an EMBL/GenBank/DDBJ whole genome shotgun (WGS) entry which is preliminary data.</text>
</comment>
<reference evidence="1 2" key="1">
    <citation type="submission" date="2016-02" db="EMBL/GenBank/DDBJ databases">
        <title>Band-tailed pigeon sequencing and assembly.</title>
        <authorList>
            <person name="Soares A.E."/>
            <person name="Novak B.J."/>
            <person name="Rice E.S."/>
            <person name="O'Connell B."/>
            <person name="Chang D."/>
            <person name="Weber S."/>
            <person name="Shapiro B."/>
        </authorList>
    </citation>
    <scope>NUCLEOTIDE SEQUENCE [LARGE SCALE GENOMIC DNA]</scope>
    <source>
        <strain evidence="1">BTP2013</strain>
        <tissue evidence="1">Blood</tissue>
    </source>
</reference>
<dbReference type="EMBL" id="LSYS01003958">
    <property type="protein sequence ID" value="OPJ81809.1"/>
    <property type="molecule type" value="Genomic_DNA"/>
</dbReference>
<name>A0A1V4KBF9_PATFA</name>
<evidence type="ECO:0000313" key="1">
    <source>
        <dbReference type="EMBL" id="OPJ81809.1"/>
    </source>
</evidence>